<dbReference type="Pfam" id="PF12727">
    <property type="entry name" value="PBP_like"/>
    <property type="match status" value="1"/>
</dbReference>
<dbReference type="EMBL" id="BART01003051">
    <property type="protein sequence ID" value="GAG71642.1"/>
    <property type="molecule type" value="Genomic_DNA"/>
</dbReference>
<dbReference type="InterPro" id="IPR038987">
    <property type="entry name" value="MoeA-like"/>
</dbReference>
<dbReference type="NCBIfam" id="TIGR00177">
    <property type="entry name" value="molyb_syn"/>
    <property type="match status" value="1"/>
</dbReference>
<dbReference type="Gene3D" id="3.40.980.10">
    <property type="entry name" value="MoaB/Mog-like domain"/>
    <property type="match status" value="1"/>
</dbReference>
<dbReference type="CDD" id="cd00887">
    <property type="entry name" value="MoeA"/>
    <property type="match status" value="1"/>
</dbReference>
<dbReference type="GO" id="GO:0005737">
    <property type="term" value="C:cytoplasm"/>
    <property type="evidence" value="ECO:0007669"/>
    <property type="project" value="TreeGrafter"/>
</dbReference>
<dbReference type="Pfam" id="PF03454">
    <property type="entry name" value="MoeA_C"/>
    <property type="match status" value="1"/>
</dbReference>
<dbReference type="PANTHER" id="PTHR10192">
    <property type="entry name" value="MOLYBDOPTERIN BIOSYNTHESIS PROTEIN"/>
    <property type="match status" value="1"/>
</dbReference>
<name>X1AQL2_9ZZZZ</name>
<dbReference type="InterPro" id="IPR036688">
    <property type="entry name" value="MoeA_C_domain_IV_sf"/>
</dbReference>
<dbReference type="Pfam" id="PF00994">
    <property type="entry name" value="MoCF_biosynth"/>
    <property type="match status" value="1"/>
</dbReference>
<sequence length="397" mass="41411">GTHLSPRETGVLAAVGAAHVDVVRRPKIAVISTGNEIVAPGDPISIGDVFDSNQRILLDSVVELGCEPRACGIVPDDETQLGVLLETLLSGEDAVDVILLSGGTSKGEGDVNARVVERLANQYPESPGVVVHGVALKPGKPVLLSVVAGVPIIVLPGFPTSAIFTFHEFVAPLLRRLSGQRAEATRSIDAVAPMRINSVPGRTEYSLVDLVGGPSGLAAYPLGAGSGSVTAFGRADGFIRIPANTEYVAEDSHLSVKLIDADVRPADLIAIGSHCIGFDHVLGLLAAQGFRVKSIPVGSTAGMTALARGEGDVAGLHLLDEASGTYNEPFLPDGVRLVRGYGRRQGIAFRDGDALFDGVTLDGMVDVLRDSDRRMINRNSGSGTRILIDRLLVACGQ</sequence>
<reference evidence="2" key="1">
    <citation type="journal article" date="2014" name="Front. Microbiol.">
        <title>High frequency of phylogenetically diverse reductive dehalogenase-homologous genes in deep subseafloor sedimentary metagenomes.</title>
        <authorList>
            <person name="Kawai M."/>
            <person name="Futagami T."/>
            <person name="Toyoda A."/>
            <person name="Takaki Y."/>
            <person name="Nishi S."/>
            <person name="Hori S."/>
            <person name="Arai W."/>
            <person name="Tsubouchi T."/>
            <person name="Morono Y."/>
            <person name="Uchiyama I."/>
            <person name="Ito T."/>
            <person name="Fujiyama A."/>
            <person name="Inagaki F."/>
            <person name="Takami H."/>
        </authorList>
    </citation>
    <scope>NUCLEOTIDE SEQUENCE</scope>
    <source>
        <strain evidence="2">Expedition CK06-06</strain>
    </source>
</reference>
<dbReference type="InterPro" id="IPR036425">
    <property type="entry name" value="MoaB/Mog-like_dom_sf"/>
</dbReference>
<feature type="domain" description="MoaB/Mog" evidence="1">
    <location>
        <begin position="29"/>
        <end position="176"/>
    </location>
</feature>
<dbReference type="AlphaFoldDB" id="X1AQL2"/>
<evidence type="ECO:0000313" key="2">
    <source>
        <dbReference type="EMBL" id="GAG71642.1"/>
    </source>
</evidence>
<feature type="non-terminal residue" evidence="2">
    <location>
        <position position="1"/>
    </location>
</feature>
<dbReference type="SUPFAM" id="SSF53218">
    <property type="entry name" value="Molybdenum cofactor biosynthesis proteins"/>
    <property type="match status" value="1"/>
</dbReference>
<comment type="caution">
    <text evidence="2">The sequence shown here is derived from an EMBL/GenBank/DDBJ whole genome shotgun (WGS) entry which is preliminary data.</text>
</comment>
<gene>
    <name evidence="2" type="ORF">S01H4_08747</name>
</gene>
<dbReference type="GO" id="GO:0006777">
    <property type="term" value="P:Mo-molybdopterin cofactor biosynthetic process"/>
    <property type="evidence" value="ECO:0007669"/>
    <property type="project" value="TreeGrafter"/>
</dbReference>
<dbReference type="GO" id="GO:0061599">
    <property type="term" value="F:molybdopterin molybdotransferase activity"/>
    <property type="evidence" value="ECO:0007669"/>
    <property type="project" value="TreeGrafter"/>
</dbReference>
<dbReference type="PANTHER" id="PTHR10192:SF5">
    <property type="entry name" value="GEPHYRIN"/>
    <property type="match status" value="1"/>
</dbReference>
<dbReference type="InterPro" id="IPR024370">
    <property type="entry name" value="PBP_domain"/>
</dbReference>
<protein>
    <recommendedName>
        <fullName evidence="1">MoaB/Mog domain-containing protein</fullName>
    </recommendedName>
</protein>
<dbReference type="InterPro" id="IPR005111">
    <property type="entry name" value="MoeA_C_domain_IV"/>
</dbReference>
<organism evidence="2">
    <name type="scientific">marine sediment metagenome</name>
    <dbReference type="NCBI Taxonomy" id="412755"/>
    <lineage>
        <taxon>unclassified sequences</taxon>
        <taxon>metagenomes</taxon>
        <taxon>ecological metagenomes</taxon>
    </lineage>
</organism>
<dbReference type="SMART" id="SM00852">
    <property type="entry name" value="MoCF_biosynth"/>
    <property type="match status" value="1"/>
</dbReference>
<dbReference type="SUPFAM" id="SSF63867">
    <property type="entry name" value="MoeA C-terminal domain-like"/>
    <property type="match status" value="1"/>
</dbReference>
<accession>X1AQL2</accession>
<evidence type="ECO:0000259" key="1">
    <source>
        <dbReference type="SMART" id="SM00852"/>
    </source>
</evidence>
<dbReference type="InterPro" id="IPR001453">
    <property type="entry name" value="MoaB/Mog_dom"/>
</dbReference>
<proteinExistence type="predicted"/>
<dbReference type="Gene3D" id="2.40.340.10">
    <property type="entry name" value="MoeA, C-terminal, domain IV"/>
    <property type="match status" value="1"/>
</dbReference>